<organism evidence="2 3">
    <name type="scientific">Simkania negevensis (strain ATCC VR-1471 / DSM 27360 / Z)</name>
    <dbReference type="NCBI Taxonomy" id="331113"/>
    <lineage>
        <taxon>Bacteria</taxon>
        <taxon>Pseudomonadati</taxon>
        <taxon>Chlamydiota</taxon>
        <taxon>Chlamydiia</taxon>
        <taxon>Parachlamydiales</taxon>
        <taxon>Simkaniaceae</taxon>
        <taxon>Simkania</taxon>
    </lineage>
</organism>
<protein>
    <recommendedName>
        <fullName evidence="1">AB hydrolase-1 domain-containing protein</fullName>
    </recommendedName>
</protein>
<dbReference type="PANTHER" id="PTHR43798:SF5">
    <property type="entry name" value="MONOACYLGLYCEROL LIPASE ABHD6"/>
    <property type="match status" value="1"/>
</dbReference>
<dbReference type="SUPFAM" id="SSF53474">
    <property type="entry name" value="alpha/beta-Hydrolases"/>
    <property type="match status" value="1"/>
</dbReference>
<dbReference type="PRINTS" id="PR00412">
    <property type="entry name" value="EPOXHYDRLASE"/>
</dbReference>
<dbReference type="InterPro" id="IPR050266">
    <property type="entry name" value="AB_hydrolase_sf"/>
</dbReference>
<dbReference type="GO" id="GO:0046464">
    <property type="term" value="P:acylglycerol catabolic process"/>
    <property type="evidence" value="ECO:0007669"/>
    <property type="project" value="TreeGrafter"/>
</dbReference>
<dbReference type="InterPro" id="IPR000639">
    <property type="entry name" value="Epox_hydrolase-like"/>
</dbReference>
<sequence>MIHYKLEGNGSLTFVCLHGLGGSLADFDFLSQRLQKNYQILRVDLRGFGKSEKPLVPPYNSELWARDVKQLLDSLNLEHVVLLGHSMGARVATFFAYLFPKTTIGLITLNITSWGANPAAQEKLARFAERIEKMGMDPAKVMIPPFDNETLKKRVTDSIMSCDPQAFALALTSVAHDYGNEQPPSFYKGISCPTLIILGDRDTAPLQGALDLKRQLSQASLGMIPRCGHYSLLEKPNLVSAMITDFLDGVVK</sequence>
<evidence type="ECO:0000259" key="1">
    <source>
        <dbReference type="Pfam" id="PF00561"/>
    </source>
</evidence>
<dbReference type="GO" id="GO:0047372">
    <property type="term" value="F:monoacylglycerol lipase activity"/>
    <property type="evidence" value="ECO:0007669"/>
    <property type="project" value="TreeGrafter"/>
</dbReference>
<feature type="domain" description="AB hydrolase-1" evidence="1">
    <location>
        <begin position="14"/>
        <end position="111"/>
    </location>
</feature>
<dbReference type="Pfam" id="PF00561">
    <property type="entry name" value="Abhydrolase_1"/>
    <property type="match status" value="1"/>
</dbReference>
<proteinExistence type="predicted"/>
<dbReference type="Proteomes" id="UP000000496">
    <property type="component" value="Chromosome gsn.131"/>
</dbReference>
<dbReference type="STRING" id="331113.SNE_A17220"/>
<dbReference type="eggNOG" id="COG2267">
    <property type="taxonomic scope" value="Bacteria"/>
</dbReference>
<dbReference type="HOGENOM" id="CLU_020336_50_3_0"/>
<accession>F8L9Q8</accession>
<dbReference type="RefSeq" id="WP_013944065.1">
    <property type="nucleotide sequence ID" value="NC_015713.1"/>
</dbReference>
<dbReference type="Gene3D" id="3.40.50.1820">
    <property type="entry name" value="alpha/beta hydrolase"/>
    <property type="match status" value="1"/>
</dbReference>
<dbReference type="InterPro" id="IPR029058">
    <property type="entry name" value="AB_hydrolase_fold"/>
</dbReference>
<dbReference type="InterPro" id="IPR000073">
    <property type="entry name" value="AB_hydrolase_1"/>
</dbReference>
<keyword evidence="3" id="KW-1185">Reference proteome</keyword>
<dbReference type="PANTHER" id="PTHR43798">
    <property type="entry name" value="MONOACYLGLYCEROL LIPASE"/>
    <property type="match status" value="1"/>
</dbReference>
<dbReference type="EMBL" id="FR872582">
    <property type="protein sequence ID" value="CCB89599.1"/>
    <property type="molecule type" value="Genomic_DNA"/>
</dbReference>
<name>F8L9Q8_SIMNZ</name>
<dbReference type="OrthoDB" id="9773293at2"/>
<reference key="1">
    <citation type="journal article" date="2011" name="Mol. Biol. Evol.">
        <title>Unity in variety -- the pan-genome of the Chlamydiae.</title>
        <authorList>
            <person name="Collingro A."/>
            <person name="Tischler P."/>
            <person name="Weinmaier T."/>
            <person name="Penz T."/>
            <person name="Heinz E."/>
            <person name="Brunham R.C."/>
            <person name="Read T.D."/>
            <person name="Bavoil P.M."/>
            <person name="Sachse K."/>
            <person name="Kahane S."/>
            <person name="Friedman M.G."/>
            <person name="Rattei T."/>
            <person name="Myers G.S.A."/>
            <person name="Horn M."/>
        </authorList>
    </citation>
    <scope>NUCLEOTIDE SEQUENCE</scope>
    <source>
        <strain>Z</strain>
    </source>
</reference>
<evidence type="ECO:0000313" key="3">
    <source>
        <dbReference type="Proteomes" id="UP000000496"/>
    </source>
</evidence>
<dbReference type="KEGG" id="sng:SNE_A17220"/>
<evidence type="ECO:0000313" key="2">
    <source>
        <dbReference type="EMBL" id="CCB89599.1"/>
    </source>
</evidence>
<dbReference type="AlphaFoldDB" id="F8L9Q8"/>
<dbReference type="GO" id="GO:0016020">
    <property type="term" value="C:membrane"/>
    <property type="evidence" value="ECO:0007669"/>
    <property type="project" value="TreeGrafter"/>
</dbReference>
<gene>
    <name evidence="2" type="ordered locus">SNE_A17220</name>
</gene>
<reference evidence="2 3" key="2">
    <citation type="journal article" date="2011" name="Mol. Biol. Evol.">
        <title>Unity in variety--the pan-genome of the Chlamydiae.</title>
        <authorList>
            <person name="Collingro A."/>
            <person name="Tischler P."/>
            <person name="Weinmaier T."/>
            <person name="Penz T."/>
            <person name="Heinz E."/>
            <person name="Brunham R.C."/>
            <person name="Read T.D."/>
            <person name="Bavoil P.M."/>
            <person name="Sachse K."/>
            <person name="Kahane S."/>
            <person name="Friedman M.G."/>
            <person name="Rattei T."/>
            <person name="Myers G.S."/>
            <person name="Horn M."/>
        </authorList>
    </citation>
    <scope>NUCLEOTIDE SEQUENCE [LARGE SCALE GENOMIC DNA]</scope>
    <source>
        <strain evidence="3">ATCC VR-1471 / Z</strain>
    </source>
</reference>